<comment type="caution">
    <text evidence="2">The sequence shown here is derived from an EMBL/GenBank/DDBJ whole genome shotgun (WGS) entry which is preliminary data.</text>
</comment>
<dbReference type="AlphaFoldDB" id="A0A818GL39"/>
<dbReference type="EMBL" id="CAJNYV010002631">
    <property type="protein sequence ID" value="CAF3490176.1"/>
    <property type="molecule type" value="Genomic_DNA"/>
</dbReference>
<name>A0A818GL39_9BILA</name>
<evidence type="ECO:0000313" key="3">
    <source>
        <dbReference type="Proteomes" id="UP000663865"/>
    </source>
</evidence>
<organism evidence="2 3">
    <name type="scientific">Rotaria socialis</name>
    <dbReference type="NCBI Taxonomy" id="392032"/>
    <lineage>
        <taxon>Eukaryota</taxon>
        <taxon>Metazoa</taxon>
        <taxon>Spiralia</taxon>
        <taxon>Gnathifera</taxon>
        <taxon>Rotifera</taxon>
        <taxon>Eurotatoria</taxon>
        <taxon>Bdelloidea</taxon>
        <taxon>Philodinida</taxon>
        <taxon>Philodinidae</taxon>
        <taxon>Rotaria</taxon>
    </lineage>
</organism>
<reference evidence="2" key="1">
    <citation type="submission" date="2021-02" db="EMBL/GenBank/DDBJ databases">
        <authorList>
            <person name="Nowell W R."/>
        </authorList>
    </citation>
    <scope>NUCLEOTIDE SEQUENCE</scope>
</reference>
<sequence>MVNFAAVTEIEGYIYAINTLSTILILLQKYPYANFILDYDVYKTLVPNTHFPESIMRMATVIMDMLRIYRDNNPDPFGDFARQSTKLIEFINRIYVLSTRDDMLFLSAELVAPYAIPPHIEVQNEYPFSVRMHLEMIFRAIGLRLIHCYTAVEYPSNEFKDVDFLRMLINDEGCPIIKMNLDNGSIDSRTREEDEPILYHADLYTLTVNLHNAFYAPPVSPPQSPPPNMMPEEAEEILNVFMPPPEPLVVIQNISGILAVGEQLNNDTFSTDDGEEPQNPVVNELQLDASVVCIGGPYELGDTTYIDIGLNDDDLPPDIDAPLLRPGASSTPKPQDLIIYIEENEPMDVEVIDIFDEDVDNTIIFIAPNMADDLPPDVEAPQLRPASSSTPNPPDIL</sequence>
<evidence type="ECO:0000313" key="2">
    <source>
        <dbReference type="EMBL" id="CAF3490176.1"/>
    </source>
</evidence>
<evidence type="ECO:0000256" key="1">
    <source>
        <dbReference type="SAM" id="MobiDB-lite"/>
    </source>
</evidence>
<feature type="region of interest" description="Disordered" evidence="1">
    <location>
        <begin position="374"/>
        <end position="397"/>
    </location>
</feature>
<proteinExistence type="predicted"/>
<dbReference type="Proteomes" id="UP000663865">
    <property type="component" value="Unassembled WGS sequence"/>
</dbReference>
<accession>A0A818GL39</accession>
<gene>
    <name evidence="2" type="ORF">KIK155_LOCUS15092</name>
</gene>
<protein>
    <submittedName>
        <fullName evidence="2">Uncharacterized protein</fullName>
    </submittedName>
</protein>